<name>A0AAX1N9B9_9BACT</name>
<dbReference type="RefSeq" id="WP_169663575.1">
    <property type="nucleotide sequence ID" value="NZ_CP076133.1"/>
</dbReference>
<accession>A0AAX1N9B9</accession>
<reference evidence="2 3" key="1">
    <citation type="submission" date="2021-05" db="EMBL/GenBank/DDBJ databases">
        <title>Comparative genomic studies on the polysaccharide-degrading batcterial strains of the Flammeovirga genus.</title>
        <authorList>
            <person name="Zewei F."/>
            <person name="Zheng Z."/>
            <person name="Yu L."/>
            <person name="Ruyue G."/>
            <person name="Yanhong M."/>
            <person name="Yuanyuan C."/>
            <person name="Jingyan G."/>
            <person name="Wenjun H."/>
        </authorList>
    </citation>
    <scope>NUCLEOTIDE SEQUENCE [LARGE SCALE GENOMIC DNA]</scope>
    <source>
        <strain evidence="2 3">NBRC:100898</strain>
    </source>
</reference>
<keyword evidence="1" id="KW-0812">Transmembrane</keyword>
<keyword evidence="1" id="KW-0472">Membrane</keyword>
<evidence type="ECO:0000313" key="3">
    <source>
        <dbReference type="Proteomes" id="UP000678679"/>
    </source>
</evidence>
<keyword evidence="1" id="KW-1133">Transmembrane helix</keyword>
<dbReference type="Proteomes" id="UP000678679">
    <property type="component" value="Chromosome 2"/>
</dbReference>
<proteinExistence type="predicted"/>
<evidence type="ECO:0000256" key="1">
    <source>
        <dbReference type="SAM" id="Phobius"/>
    </source>
</evidence>
<protein>
    <submittedName>
        <fullName evidence="2">Uncharacterized protein</fullName>
    </submittedName>
</protein>
<feature type="transmembrane region" description="Helical" evidence="1">
    <location>
        <begin position="115"/>
        <end position="140"/>
    </location>
</feature>
<dbReference type="KEGG" id="fya:KMW28_24635"/>
<dbReference type="AlphaFoldDB" id="A0AAX1N9B9"/>
<evidence type="ECO:0000313" key="2">
    <source>
        <dbReference type="EMBL" id="QWG04081.1"/>
    </source>
</evidence>
<dbReference type="EMBL" id="CP076133">
    <property type="protein sequence ID" value="QWG04081.1"/>
    <property type="molecule type" value="Genomic_DNA"/>
</dbReference>
<organism evidence="2 3">
    <name type="scientific">Flammeovirga yaeyamensis</name>
    <dbReference type="NCBI Taxonomy" id="367791"/>
    <lineage>
        <taxon>Bacteria</taxon>
        <taxon>Pseudomonadati</taxon>
        <taxon>Bacteroidota</taxon>
        <taxon>Cytophagia</taxon>
        <taxon>Cytophagales</taxon>
        <taxon>Flammeovirgaceae</taxon>
        <taxon>Flammeovirga</taxon>
    </lineage>
</organism>
<sequence>MSIIVIQAIASAISIPTEADNINIHLKDDQMVSVSKKEWKKGKRFCSEDRFAFVRNKQVIFIEKSDIEYIRYESLRTFEKTADFMEEYAKVQELDEEVLKYFHTVKHKKARTSQVLAVGATCMGVLVSPLVLVVAPIPLIQAVSRMRKVEYQYCVKGKEWKSLKNARKKKIKNYKLKATA</sequence>
<gene>
    <name evidence="2" type="ORF">KMW28_24635</name>
</gene>
<keyword evidence="3" id="KW-1185">Reference proteome</keyword>